<evidence type="ECO:0000256" key="2">
    <source>
        <dbReference type="ARBA" id="ARBA00005717"/>
    </source>
</evidence>
<dbReference type="GO" id="GO:0000502">
    <property type="term" value="C:proteasome complex"/>
    <property type="evidence" value="ECO:0007669"/>
    <property type="project" value="UniProtKB-KW"/>
</dbReference>
<sequence>MAEEELPQDSKLELAETLFLLSVPDTPDIEKHKYKEEVLAAVEKDGLVDIYEKAVADFGWSVDKEFVKKLRERNAEDEKKIDEKIKDAEENLGESEVREALLEKAMFYIRIGNKEKALAQMNLTEEKTIAVGQKMDLVFHILRLGFFELDFDLVSKSVEKAKILFASGGDWERKNRLKVYEGLYHLATRNFKKAADLFLDSIATFTATELFPYKTFIFYTVLTSLITLKRVDLKAKVVDAPEILAVIGEWPHLSQFLNALYDTQYKEFFSAFAPLTDDVRRDRYLSPHYHYYMREVRVIAYTQFLESYKSVTLDAMAGSFGVSVDFLDSEISHFIASGRLNAKIDKVSGVLETNRPDAKNALYQSTIKQGDLLLNRIQKLSRVIDL</sequence>
<keyword evidence="3 7" id="KW-0647">Proteasome</keyword>
<dbReference type="GO" id="GO:0043161">
    <property type="term" value="P:proteasome-mediated ubiquitin-dependent protein catabolic process"/>
    <property type="evidence" value="ECO:0000318"/>
    <property type="project" value="GO_Central"/>
</dbReference>
<dbReference type="Gene3D" id="1.25.40.570">
    <property type="match status" value="1"/>
</dbReference>
<dbReference type="SUPFAM" id="SSF46785">
    <property type="entry name" value="Winged helix' DNA-binding domain"/>
    <property type="match status" value="1"/>
</dbReference>
<feature type="domain" description="PCI" evidence="6">
    <location>
        <begin position="190"/>
        <end position="358"/>
    </location>
</feature>
<feature type="coiled-coil region" evidence="5">
    <location>
        <begin position="67"/>
        <end position="105"/>
    </location>
</feature>
<evidence type="ECO:0000256" key="5">
    <source>
        <dbReference type="SAM" id="Coils"/>
    </source>
</evidence>
<accession>A0A1Y1IR24</accession>
<dbReference type="InterPro" id="IPR045135">
    <property type="entry name" value="Rpn7_N"/>
</dbReference>
<dbReference type="InterPro" id="IPR049549">
    <property type="entry name" value="RPN7_PSMD6_C"/>
</dbReference>
<dbReference type="EMBL" id="DF237692">
    <property type="protein sequence ID" value="GAQ91206.1"/>
    <property type="molecule type" value="Genomic_DNA"/>
</dbReference>
<dbReference type="InterPro" id="IPR011990">
    <property type="entry name" value="TPR-like_helical_dom_sf"/>
</dbReference>
<dbReference type="SUPFAM" id="SSF48452">
    <property type="entry name" value="TPR-like"/>
    <property type="match status" value="1"/>
</dbReference>
<dbReference type="AlphaFoldDB" id="A0A1Y1IR24"/>
<comment type="similarity">
    <text evidence="2">Belongs to the proteasome subunit S10 family.</text>
</comment>
<dbReference type="Pfam" id="PF01399">
    <property type="entry name" value="PCI"/>
    <property type="match status" value="1"/>
</dbReference>
<dbReference type="PANTHER" id="PTHR14145">
    <property type="entry name" value="26S PROTESOME SUBUNIT 6"/>
    <property type="match status" value="1"/>
</dbReference>
<dbReference type="Pfam" id="PF10602">
    <property type="entry name" value="RPN7"/>
    <property type="match status" value="1"/>
</dbReference>
<dbReference type="STRING" id="105231.A0A1Y1IR24"/>
<dbReference type="SMART" id="SM00088">
    <property type="entry name" value="PINT"/>
    <property type="match status" value="1"/>
</dbReference>
<evidence type="ECO:0000256" key="3">
    <source>
        <dbReference type="ARBA" id="ARBA00022942"/>
    </source>
</evidence>
<reference evidence="7 8" key="1">
    <citation type="journal article" date="2014" name="Nat. Commun.">
        <title>Klebsormidium flaccidum genome reveals primary factors for plant terrestrial adaptation.</title>
        <authorList>
            <person name="Hori K."/>
            <person name="Maruyama F."/>
            <person name="Fujisawa T."/>
            <person name="Togashi T."/>
            <person name="Yamamoto N."/>
            <person name="Seo M."/>
            <person name="Sato S."/>
            <person name="Yamada T."/>
            <person name="Mori H."/>
            <person name="Tajima N."/>
            <person name="Moriyama T."/>
            <person name="Ikeuchi M."/>
            <person name="Watanabe M."/>
            <person name="Wada H."/>
            <person name="Kobayashi K."/>
            <person name="Saito M."/>
            <person name="Masuda T."/>
            <person name="Sasaki-Sekimoto Y."/>
            <person name="Mashiguchi K."/>
            <person name="Awai K."/>
            <person name="Shimojima M."/>
            <person name="Masuda S."/>
            <person name="Iwai M."/>
            <person name="Nobusawa T."/>
            <person name="Narise T."/>
            <person name="Kondo S."/>
            <person name="Saito H."/>
            <person name="Sato R."/>
            <person name="Murakawa M."/>
            <person name="Ihara Y."/>
            <person name="Oshima-Yamada Y."/>
            <person name="Ohtaka K."/>
            <person name="Satoh M."/>
            <person name="Sonobe K."/>
            <person name="Ishii M."/>
            <person name="Ohtani R."/>
            <person name="Kanamori-Sato M."/>
            <person name="Honoki R."/>
            <person name="Miyazaki D."/>
            <person name="Mochizuki H."/>
            <person name="Umetsu J."/>
            <person name="Higashi K."/>
            <person name="Shibata D."/>
            <person name="Kamiya Y."/>
            <person name="Sato N."/>
            <person name="Nakamura Y."/>
            <person name="Tabata S."/>
            <person name="Ida S."/>
            <person name="Kurokawa K."/>
            <person name="Ohta H."/>
        </authorList>
    </citation>
    <scope>NUCLEOTIDE SEQUENCE [LARGE SCALE GENOMIC DNA]</scope>
    <source>
        <strain evidence="7 8">NIES-2285</strain>
    </source>
</reference>
<dbReference type="OrthoDB" id="1452at2759"/>
<dbReference type="FunFam" id="1.25.40.570:FF:000005">
    <property type="entry name" value="26S proteasome regulatory subunit N7"/>
    <property type="match status" value="1"/>
</dbReference>
<dbReference type="PANTHER" id="PTHR14145:SF1">
    <property type="entry name" value="26S PROTEASOME NON-ATPASE REGULATORY SUBUNIT 6"/>
    <property type="match status" value="1"/>
</dbReference>
<organism evidence="7 8">
    <name type="scientific">Klebsormidium nitens</name>
    <name type="common">Green alga</name>
    <name type="synonym">Ulothrix nitens</name>
    <dbReference type="NCBI Taxonomy" id="105231"/>
    <lineage>
        <taxon>Eukaryota</taxon>
        <taxon>Viridiplantae</taxon>
        <taxon>Streptophyta</taxon>
        <taxon>Klebsormidiophyceae</taxon>
        <taxon>Klebsormidiales</taxon>
        <taxon>Klebsormidiaceae</taxon>
        <taxon>Klebsormidium</taxon>
    </lineage>
</organism>
<dbReference type="InterPro" id="IPR019585">
    <property type="entry name" value="Rpn7/CSN1"/>
</dbReference>
<dbReference type="Proteomes" id="UP000054558">
    <property type="component" value="Unassembled WGS sequence"/>
</dbReference>
<dbReference type="InterPro" id="IPR000717">
    <property type="entry name" value="PCI_dom"/>
</dbReference>
<proteinExistence type="inferred from homology"/>
<dbReference type="PROSITE" id="PS50250">
    <property type="entry name" value="PCI"/>
    <property type="match status" value="1"/>
</dbReference>
<dbReference type="Pfam" id="PF21154">
    <property type="entry name" value="RPN7_PSMD6_C"/>
    <property type="match status" value="1"/>
</dbReference>
<evidence type="ECO:0000256" key="4">
    <source>
        <dbReference type="ARBA" id="ARBA00075096"/>
    </source>
</evidence>
<name>A0A1Y1IR24_KLENI</name>
<evidence type="ECO:0000259" key="6">
    <source>
        <dbReference type="PROSITE" id="PS50250"/>
    </source>
</evidence>
<evidence type="ECO:0000313" key="8">
    <source>
        <dbReference type="Proteomes" id="UP000054558"/>
    </source>
</evidence>
<dbReference type="OMA" id="RLHCKVD"/>
<keyword evidence="8" id="KW-1185">Reference proteome</keyword>
<comment type="function">
    <text evidence="1">Acts as a regulatory subunit of the 26S proteasome which is involved in the ATP-dependent degradation of ubiquitinated proteins.</text>
</comment>
<keyword evidence="5" id="KW-0175">Coiled coil</keyword>
<evidence type="ECO:0000313" key="7">
    <source>
        <dbReference type="EMBL" id="GAQ91206.1"/>
    </source>
</evidence>
<dbReference type="InterPro" id="IPR036390">
    <property type="entry name" value="WH_DNA-bd_sf"/>
</dbReference>
<protein>
    <recommendedName>
        <fullName evidence="4">26S proteasome regulatory subunit RPN7</fullName>
    </recommendedName>
</protein>
<gene>
    <name evidence="7" type="ORF">KFL_007430040</name>
</gene>
<evidence type="ECO:0000256" key="1">
    <source>
        <dbReference type="ARBA" id="ARBA00002187"/>
    </source>
</evidence>